<dbReference type="AlphaFoldDB" id="A0AAW3ZQD3"/>
<feature type="domain" description="Protein kinase" evidence="6">
    <location>
        <begin position="27"/>
        <end position="285"/>
    </location>
</feature>
<evidence type="ECO:0000256" key="3">
    <source>
        <dbReference type="ARBA" id="ARBA00022777"/>
    </source>
</evidence>
<dbReference type="InterPro" id="IPR016187">
    <property type="entry name" value="CTDL_fold"/>
</dbReference>
<dbReference type="RefSeq" id="WP_192030769.1">
    <property type="nucleotide sequence ID" value="NZ_JACYTR010000048.1"/>
</dbReference>
<protein>
    <submittedName>
        <fullName evidence="7">Protein kinase</fullName>
    </submittedName>
</protein>
<dbReference type="SMART" id="SM00220">
    <property type="entry name" value="S_TKc"/>
    <property type="match status" value="1"/>
</dbReference>
<dbReference type="GO" id="GO:0004674">
    <property type="term" value="F:protein serine/threonine kinase activity"/>
    <property type="evidence" value="ECO:0007669"/>
    <property type="project" value="TreeGrafter"/>
</dbReference>
<keyword evidence="8" id="KW-1185">Reference proteome</keyword>
<dbReference type="PANTHER" id="PTHR43289">
    <property type="entry name" value="MITOGEN-ACTIVATED PROTEIN KINASE KINASE KINASE 20-RELATED"/>
    <property type="match status" value="1"/>
</dbReference>
<dbReference type="PROSITE" id="PS00108">
    <property type="entry name" value="PROTEIN_KINASE_ST"/>
    <property type="match status" value="1"/>
</dbReference>
<proteinExistence type="predicted"/>
<reference evidence="7 8" key="1">
    <citation type="submission" date="2020-09" db="EMBL/GenBank/DDBJ databases">
        <title>Pseudoxanthomonas sp. CAU 1598 isolated from sand of Yaerae Beach.</title>
        <authorList>
            <person name="Kim W."/>
        </authorList>
    </citation>
    <scope>NUCLEOTIDE SEQUENCE [LARGE SCALE GENOMIC DNA]</scope>
    <source>
        <strain evidence="7 8">CAU 1598</strain>
    </source>
</reference>
<gene>
    <name evidence="7" type="ORF">IFO71_16525</name>
</gene>
<accession>A0AAW3ZQD3</accession>
<sequence length="774" mass="85467">MVISQPEFSPEELHELLSGVMPDIPGYRVLRLIGRGGMSYVYLGVQKSLDRQVAIKVIAPEALKDEISKLRFEKEARTIARLQHPCIVGIYEVGRTEHGLLFYVLPYLARGHLGQRNFRDNEARIIEVLRSLLWALDYAHGRGVVHRDVKSENVLFDNADRPLLTDFGIAINRKDRSRVTGRGFAVGSGAHMPPEQARGEPVDGRADLYSLGVLTFEMLTGRLPYQNADPLGLALMHATDPVPRLPAERKHWQILVDRAMAKLPGERFADAQEMMAALDKVEITIAKQQRLLTRDLTPHIAPAWQQVKQAAWLGLARLNDRFAQLRGWLRPRLNRQLLAAAACLALFAAALLLWPKSEPSPAPIPIAATPAPTRTPNDNTEHAVASTASSSAEVLDVVAEDLPNAEIIEPISVPLPPGEQALLSAGRQIERRRLTQPAGDNAYESLLTAQQLLPDAPELAPLAERWLETARPYILQAIEQEKWPIAQGLLERSQRLADLLLGGQHTALNATFEAVAAPLRADMQQALAKQDVAALQQAKQQAGALGLSADLFKPYWSQTIVAVRLGDRIGGASSPWVLVRLPAGDTPGLAMLDRTVTRADYLRFIDAQKRPAANCKIRTAMFTMKKRSVAEPGFNQQADHPAVCVSHADALAYAAWRSAAENQRYRLPNRDEWQTWVPTDAAGSQCAAARCADEGTRPASRGAQSRLGVHSAAGNVREWLGCGAGCTTVEQRGFSWRDRSDTRQRDEPVDGTRGYDDIGFRLVREVERAELERR</sequence>
<dbReference type="PROSITE" id="PS00107">
    <property type="entry name" value="PROTEIN_KINASE_ATP"/>
    <property type="match status" value="1"/>
</dbReference>
<organism evidence="7 8">
    <name type="scientific">Pseudomarimonas arenosa</name>
    <dbReference type="NCBI Taxonomy" id="2774145"/>
    <lineage>
        <taxon>Bacteria</taxon>
        <taxon>Pseudomonadati</taxon>
        <taxon>Pseudomonadota</taxon>
        <taxon>Gammaproteobacteria</taxon>
        <taxon>Lysobacterales</taxon>
        <taxon>Lysobacteraceae</taxon>
        <taxon>Pseudomarimonas</taxon>
    </lineage>
</organism>
<dbReference type="InterPro" id="IPR042095">
    <property type="entry name" value="SUMF_sf"/>
</dbReference>
<dbReference type="Gene3D" id="1.10.510.10">
    <property type="entry name" value="Transferase(Phosphotransferase) domain 1"/>
    <property type="match status" value="1"/>
</dbReference>
<dbReference type="InterPro" id="IPR000719">
    <property type="entry name" value="Prot_kinase_dom"/>
</dbReference>
<dbReference type="InterPro" id="IPR008271">
    <property type="entry name" value="Ser/Thr_kinase_AS"/>
</dbReference>
<evidence type="ECO:0000313" key="8">
    <source>
        <dbReference type="Proteomes" id="UP000613768"/>
    </source>
</evidence>
<dbReference type="InterPro" id="IPR017441">
    <property type="entry name" value="Protein_kinase_ATP_BS"/>
</dbReference>
<evidence type="ECO:0000256" key="1">
    <source>
        <dbReference type="ARBA" id="ARBA00022679"/>
    </source>
</evidence>
<dbReference type="SUPFAM" id="SSF56112">
    <property type="entry name" value="Protein kinase-like (PK-like)"/>
    <property type="match status" value="1"/>
</dbReference>
<comment type="caution">
    <text evidence="7">The sequence shown here is derived from an EMBL/GenBank/DDBJ whole genome shotgun (WGS) entry which is preliminary data.</text>
</comment>
<dbReference type="SUPFAM" id="SSF56436">
    <property type="entry name" value="C-type lectin-like"/>
    <property type="match status" value="1"/>
</dbReference>
<name>A0AAW3ZQD3_9GAMM</name>
<keyword evidence="2 5" id="KW-0547">Nucleotide-binding</keyword>
<dbReference type="Gene3D" id="3.30.200.20">
    <property type="entry name" value="Phosphorylase Kinase, domain 1"/>
    <property type="match status" value="1"/>
</dbReference>
<dbReference type="PROSITE" id="PS50011">
    <property type="entry name" value="PROTEIN_KINASE_DOM"/>
    <property type="match status" value="1"/>
</dbReference>
<dbReference type="InterPro" id="IPR011009">
    <property type="entry name" value="Kinase-like_dom_sf"/>
</dbReference>
<dbReference type="Gene3D" id="3.90.1580.10">
    <property type="entry name" value="paralog of FGE (formylglycine-generating enzyme)"/>
    <property type="match status" value="1"/>
</dbReference>
<dbReference type="PANTHER" id="PTHR43289:SF34">
    <property type="entry name" value="SERINE_THREONINE-PROTEIN KINASE YBDM-RELATED"/>
    <property type="match status" value="1"/>
</dbReference>
<keyword evidence="4 5" id="KW-0067">ATP-binding</keyword>
<evidence type="ECO:0000313" key="7">
    <source>
        <dbReference type="EMBL" id="MBD8527349.1"/>
    </source>
</evidence>
<dbReference type="Proteomes" id="UP000613768">
    <property type="component" value="Unassembled WGS sequence"/>
</dbReference>
<dbReference type="Pfam" id="PF03781">
    <property type="entry name" value="FGE-sulfatase"/>
    <property type="match status" value="1"/>
</dbReference>
<feature type="binding site" evidence="5">
    <location>
        <position position="56"/>
    </location>
    <ligand>
        <name>ATP</name>
        <dbReference type="ChEBI" id="CHEBI:30616"/>
    </ligand>
</feature>
<dbReference type="EMBL" id="JACYTR010000048">
    <property type="protein sequence ID" value="MBD8527349.1"/>
    <property type="molecule type" value="Genomic_DNA"/>
</dbReference>
<dbReference type="CDD" id="cd14014">
    <property type="entry name" value="STKc_PknB_like"/>
    <property type="match status" value="1"/>
</dbReference>
<evidence type="ECO:0000259" key="6">
    <source>
        <dbReference type="PROSITE" id="PS50011"/>
    </source>
</evidence>
<evidence type="ECO:0000256" key="2">
    <source>
        <dbReference type="ARBA" id="ARBA00022741"/>
    </source>
</evidence>
<dbReference type="Pfam" id="PF00069">
    <property type="entry name" value="Pkinase"/>
    <property type="match status" value="1"/>
</dbReference>
<keyword evidence="1" id="KW-0808">Transferase</keyword>
<evidence type="ECO:0000256" key="4">
    <source>
        <dbReference type="ARBA" id="ARBA00022840"/>
    </source>
</evidence>
<keyword evidence="3 7" id="KW-0418">Kinase</keyword>
<evidence type="ECO:0000256" key="5">
    <source>
        <dbReference type="PROSITE-ProRule" id="PRU10141"/>
    </source>
</evidence>
<dbReference type="InterPro" id="IPR005532">
    <property type="entry name" value="SUMF_dom"/>
</dbReference>
<dbReference type="GO" id="GO:0005524">
    <property type="term" value="F:ATP binding"/>
    <property type="evidence" value="ECO:0007669"/>
    <property type="project" value="UniProtKB-UniRule"/>
</dbReference>